<dbReference type="Pfam" id="PF02515">
    <property type="entry name" value="CoA_transf_3"/>
    <property type="match status" value="1"/>
</dbReference>
<dbReference type="InterPro" id="IPR003673">
    <property type="entry name" value="CoA-Trfase_fam_III"/>
</dbReference>
<organism evidence="2 3">
    <name type="scientific">Mycolicibacterium vanbaalenii</name>
    <name type="common">Mycobacterium vanbaalenii</name>
    <dbReference type="NCBI Taxonomy" id="110539"/>
    <lineage>
        <taxon>Bacteria</taxon>
        <taxon>Bacillati</taxon>
        <taxon>Actinomycetota</taxon>
        <taxon>Actinomycetes</taxon>
        <taxon>Mycobacteriales</taxon>
        <taxon>Mycobacteriaceae</taxon>
        <taxon>Mycolicibacterium</taxon>
    </lineage>
</organism>
<dbReference type="InterPro" id="IPR023606">
    <property type="entry name" value="CoA-Trfase_III_dom_1_sf"/>
</dbReference>
<reference evidence="2 3" key="1">
    <citation type="submission" date="2019-11" db="EMBL/GenBank/DDBJ databases">
        <authorList>
            <person name="Holert J."/>
        </authorList>
    </citation>
    <scope>NUCLEOTIDE SEQUENCE [LARGE SCALE GENOMIC DNA]</scope>
    <source>
        <strain evidence="2">BC8_1</strain>
    </source>
</reference>
<dbReference type="Gene3D" id="3.40.50.10540">
    <property type="entry name" value="Crotonobetainyl-coa:carnitine coa-transferase, domain 1"/>
    <property type="match status" value="1"/>
</dbReference>
<keyword evidence="1 2" id="KW-0808">Transferase</keyword>
<proteinExistence type="predicted"/>
<dbReference type="PANTHER" id="PTHR48207">
    <property type="entry name" value="SUCCINATE--HYDROXYMETHYLGLUTARATE COA-TRANSFERASE"/>
    <property type="match status" value="1"/>
</dbReference>
<dbReference type="Gene3D" id="3.30.1540.10">
    <property type="entry name" value="formyl-coa transferase, domain 3"/>
    <property type="match status" value="1"/>
</dbReference>
<dbReference type="PANTHER" id="PTHR48207:SF3">
    <property type="entry name" value="SUCCINATE--HYDROXYMETHYLGLUTARATE COA-TRANSFERASE"/>
    <property type="match status" value="1"/>
</dbReference>
<keyword evidence="3" id="KW-1185">Reference proteome</keyword>
<evidence type="ECO:0000256" key="1">
    <source>
        <dbReference type="ARBA" id="ARBA00022679"/>
    </source>
</evidence>
<dbReference type="AlphaFoldDB" id="A0A5S9RBB2"/>
<dbReference type="InterPro" id="IPR044855">
    <property type="entry name" value="CoA-Trfase_III_dom3_sf"/>
</dbReference>
<dbReference type="GO" id="GO:0043785">
    <property type="term" value="F:cinnamoyl-CoA:phenyllactate CoA-transferase activity"/>
    <property type="evidence" value="ECO:0007669"/>
    <property type="project" value="UniProtKB-EC"/>
</dbReference>
<protein>
    <submittedName>
        <fullName evidence="2">Cinnamoyl-CoA:phenyllactate CoA-transferase</fullName>
        <ecNumber evidence="2">2.8.3.17</ecNumber>
    </submittedName>
</protein>
<dbReference type="EMBL" id="CACSIP010000067">
    <property type="protein sequence ID" value="CAA0136687.1"/>
    <property type="molecule type" value="Genomic_DNA"/>
</dbReference>
<dbReference type="Proteomes" id="UP000430146">
    <property type="component" value="Unassembled WGS sequence"/>
</dbReference>
<evidence type="ECO:0000313" key="3">
    <source>
        <dbReference type="Proteomes" id="UP000430146"/>
    </source>
</evidence>
<dbReference type="SUPFAM" id="SSF89796">
    <property type="entry name" value="CoA-transferase family III (CaiB/BaiF)"/>
    <property type="match status" value="1"/>
</dbReference>
<accession>A0A5S9RBB2</accession>
<dbReference type="InterPro" id="IPR050483">
    <property type="entry name" value="CoA-transferase_III_domain"/>
</dbReference>
<name>A0A5S9RBB2_MYCVN</name>
<evidence type="ECO:0000313" key="2">
    <source>
        <dbReference type="EMBL" id="CAA0136687.1"/>
    </source>
</evidence>
<dbReference type="EC" id="2.8.3.17" evidence="2"/>
<sequence length="428" mass="45578">MTGADQNTAAQVVMTIDLLEDIISTDKVLNGVRVLEVAAWTFVPSAGAVLAEWGAEVIKVEPRDGGDPQRGLVTMGIVDQGGDAVNYMIEIPNRGKKSIGVDLSTPGGQEVVRELAKSCDVFLTSYLPHRRKKMGIDVDDIRAVNPSVVYVRGSGHGPKGPDADKAGYDGVSYWARGGIASVLTEERDELVRSRPAFGDLLGGMTIAGGIAAALYKKATTGEGSVVDVSLLGLAAWNLSPDVAVSQIHGGGAIPKYGHADAPNPLVGTYRTKDGRYVQLMMLQLDKFYPEAMRTLGLAELIDDPRFAEPAARYQNRVELIAILDDVFAQRTVAEWRDALAGLSGAWSIVQTPGELCDDAAVTANGYIAHTTTTNGAPYALPTNPVQFDEQPVVPPGAPEHGQHTEEVLMDAGISWDAIEQYKESGAIL</sequence>
<gene>
    <name evidence="2" type="primary">fldA_2</name>
    <name evidence="2" type="ORF">AELLOGFF_02109</name>
</gene>